<organism evidence="1 2">
    <name type="scientific">Caballeronia arvi</name>
    <dbReference type="NCBI Taxonomy" id="1777135"/>
    <lineage>
        <taxon>Bacteria</taxon>
        <taxon>Pseudomonadati</taxon>
        <taxon>Pseudomonadota</taxon>
        <taxon>Betaproteobacteria</taxon>
        <taxon>Burkholderiales</taxon>
        <taxon>Burkholderiaceae</taxon>
        <taxon>Caballeronia</taxon>
    </lineage>
</organism>
<dbReference type="OrthoDB" id="680182at28216"/>
<proteinExistence type="predicted"/>
<dbReference type="Proteomes" id="UP000055019">
    <property type="component" value="Unassembled WGS sequence"/>
</dbReference>
<evidence type="ECO:0000313" key="1">
    <source>
        <dbReference type="EMBL" id="SAL88333.1"/>
    </source>
</evidence>
<keyword evidence="2" id="KW-1185">Reference proteome</keyword>
<dbReference type="EMBL" id="FCOM02000125">
    <property type="protein sequence ID" value="SAL88333.1"/>
    <property type="molecule type" value="Genomic_DNA"/>
</dbReference>
<dbReference type="AlphaFoldDB" id="A0A158L5U1"/>
<gene>
    <name evidence="1" type="ORF">AWB74_08512</name>
</gene>
<reference evidence="1" key="1">
    <citation type="submission" date="2016-01" db="EMBL/GenBank/DDBJ databases">
        <authorList>
            <person name="Peeters C."/>
        </authorList>
    </citation>
    <scope>NUCLEOTIDE SEQUENCE [LARGE SCALE GENOMIC DNA]</scope>
    <source>
        <strain evidence="1">LMG 29317</strain>
    </source>
</reference>
<dbReference type="RefSeq" id="WP_061152557.1">
    <property type="nucleotide sequence ID" value="NZ_FCOM02000125.1"/>
</dbReference>
<protein>
    <submittedName>
        <fullName evidence="1">Uncharacterized protein</fullName>
    </submittedName>
</protein>
<sequence length="98" mass="10792">MHAHDCIRFSCCATAHNIGVELAPFDYDNAQAVEACLLAAQASLVDIDRALALCDWYQFSALPEPPPCGQDELWRIAGRVYVGAVRLNSQVKESRRGD</sequence>
<name>A0A158L5U1_9BURK</name>
<accession>A0A158L5U1</accession>
<comment type="caution">
    <text evidence="1">The sequence shown here is derived from an EMBL/GenBank/DDBJ whole genome shotgun (WGS) entry which is preliminary data.</text>
</comment>
<evidence type="ECO:0000313" key="2">
    <source>
        <dbReference type="Proteomes" id="UP000055019"/>
    </source>
</evidence>